<evidence type="ECO:0000256" key="3">
    <source>
        <dbReference type="ARBA" id="ARBA00023016"/>
    </source>
</evidence>
<dbReference type="SUPFAM" id="SSF46785">
    <property type="entry name" value="Winged helix' DNA-binding domain"/>
    <property type="match status" value="1"/>
</dbReference>
<dbReference type="PANTHER" id="PTHR34824:SF1">
    <property type="entry name" value="HEAT-INDUCIBLE TRANSCRIPTION REPRESSOR HRCA"/>
    <property type="match status" value="1"/>
</dbReference>
<dbReference type="AlphaFoldDB" id="A0A3B0W2T6"/>
<dbReference type="InterPro" id="IPR002571">
    <property type="entry name" value="HrcA"/>
</dbReference>
<keyword evidence="2" id="KW-0805">Transcription regulation</keyword>
<keyword evidence="1" id="KW-0678">Repressor</keyword>
<dbReference type="Pfam" id="PF03444">
    <property type="entry name" value="WHD_HrcA"/>
    <property type="match status" value="1"/>
</dbReference>
<sequence>MLNDRSQLLFKNLMGLYLNEGKPIGSTTLAKCPEVGLSSATVRNVMADLEEMGLIHSPHTSAGRIPTDKGYRFFVDSLLTYQPLSKQGEAKIRQALTGRLSQDALMNSVSHVLSGITGMTSLVLMPSKEQGILRHIDFVALGDNRVLVVLVFNDQNVQNRIIELDSPVTPEELIKIANFLNEQCVGRSLANAKKSLIERMNLIRKTTNNFMLSVIEATDTVLTEHLEQQVPFLVSGQSNLLNYQELAETDKLKSLFHAFEHHSDMLNVLDKSMNAQGVQIFIGHECGHQIYQDCSIVTTPYEVDGEVLGVLGVVGPSRMNYEKVVPKVDITAKILGSLLKK</sequence>
<dbReference type="GO" id="GO:0045892">
    <property type="term" value="P:negative regulation of DNA-templated transcription"/>
    <property type="evidence" value="ECO:0007669"/>
    <property type="project" value="TreeGrafter"/>
</dbReference>
<dbReference type="GO" id="GO:0003677">
    <property type="term" value="F:DNA binding"/>
    <property type="evidence" value="ECO:0007669"/>
    <property type="project" value="InterPro"/>
</dbReference>
<feature type="domain" description="Winged helix-turn-helix transcription repressor HrcA DNA-binding" evidence="6">
    <location>
        <begin position="8"/>
        <end position="73"/>
    </location>
</feature>
<dbReference type="InterPro" id="IPR036390">
    <property type="entry name" value="WH_DNA-bd_sf"/>
</dbReference>
<dbReference type="InterPro" id="IPR036388">
    <property type="entry name" value="WH-like_DNA-bd_sf"/>
</dbReference>
<accession>A0A3B0W2T6</accession>
<dbReference type="PIRSF" id="PIRSF005485">
    <property type="entry name" value="HrcA"/>
    <property type="match status" value="1"/>
</dbReference>
<evidence type="ECO:0000256" key="2">
    <source>
        <dbReference type="ARBA" id="ARBA00023015"/>
    </source>
</evidence>
<organism evidence="7">
    <name type="scientific">hydrothermal vent metagenome</name>
    <dbReference type="NCBI Taxonomy" id="652676"/>
    <lineage>
        <taxon>unclassified sequences</taxon>
        <taxon>metagenomes</taxon>
        <taxon>ecological metagenomes</taxon>
    </lineage>
</organism>
<protein>
    <submittedName>
        <fullName evidence="7">Heat-inducible transcription repressor HrcA</fullName>
    </submittedName>
</protein>
<name>A0A3B0W2T6_9ZZZZ</name>
<dbReference type="Gene3D" id="1.10.10.10">
    <property type="entry name" value="Winged helix-like DNA-binding domain superfamily/Winged helix DNA-binding domain"/>
    <property type="match status" value="1"/>
</dbReference>
<evidence type="ECO:0000256" key="1">
    <source>
        <dbReference type="ARBA" id="ARBA00022491"/>
    </source>
</evidence>
<keyword evidence="4" id="KW-0804">Transcription</keyword>
<evidence type="ECO:0000259" key="6">
    <source>
        <dbReference type="Pfam" id="PF03444"/>
    </source>
</evidence>
<dbReference type="InterPro" id="IPR005104">
    <property type="entry name" value="WHTH_HrcA_DNA-bd"/>
</dbReference>
<evidence type="ECO:0000259" key="5">
    <source>
        <dbReference type="Pfam" id="PF01628"/>
    </source>
</evidence>
<evidence type="ECO:0000313" key="7">
    <source>
        <dbReference type="EMBL" id="VAW45592.1"/>
    </source>
</evidence>
<evidence type="ECO:0000256" key="4">
    <source>
        <dbReference type="ARBA" id="ARBA00023163"/>
    </source>
</evidence>
<dbReference type="Pfam" id="PF01628">
    <property type="entry name" value="HrcA"/>
    <property type="match status" value="1"/>
</dbReference>
<dbReference type="InterPro" id="IPR021153">
    <property type="entry name" value="HrcA_C"/>
</dbReference>
<dbReference type="SUPFAM" id="SSF55781">
    <property type="entry name" value="GAF domain-like"/>
    <property type="match status" value="1"/>
</dbReference>
<dbReference type="InterPro" id="IPR029016">
    <property type="entry name" value="GAF-like_dom_sf"/>
</dbReference>
<proteinExistence type="inferred from homology"/>
<dbReference type="HAMAP" id="MF_00081">
    <property type="entry name" value="HrcA"/>
    <property type="match status" value="1"/>
</dbReference>
<dbReference type="EMBL" id="UOFB01000092">
    <property type="protein sequence ID" value="VAW45592.1"/>
    <property type="molecule type" value="Genomic_DNA"/>
</dbReference>
<reference evidence="7" key="1">
    <citation type="submission" date="2018-06" db="EMBL/GenBank/DDBJ databases">
        <authorList>
            <person name="Zhirakovskaya E."/>
        </authorList>
    </citation>
    <scope>NUCLEOTIDE SEQUENCE</scope>
</reference>
<dbReference type="NCBIfam" id="TIGR00331">
    <property type="entry name" value="hrcA"/>
    <property type="match status" value="1"/>
</dbReference>
<keyword evidence="3" id="KW-0346">Stress response</keyword>
<dbReference type="Gene3D" id="3.30.390.60">
    <property type="entry name" value="Heat-inducible transcription repressor hrca homolog, domain 3"/>
    <property type="match status" value="1"/>
</dbReference>
<gene>
    <name evidence="7" type="ORF">MNBD_GAMMA04-1337</name>
</gene>
<feature type="domain" description="Heat-inducible transcription repressor HrcA C-terminal" evidence="5">
    <location>
        <begin position="103"/>
        <end position="325"/>
    </location>
</feature>
<dbReference type="Gene3D" id="3.30.450.40">
    <property type="match status" value="1"/>
</dbReference>
<dbReference type="PANTHER" id="PTHR34824">
    <property type="entry name" value="HEAT-INDUCIBLE TRANSCRIPTION REPRESSOR HRCA"/>
    <property type="match status" value="1"/>
</dbReference>
<dbReference type="InterPro" id="IPR023120">
    <property type="entry name" value="WHTH_transcript_rep_HrcA_IDD"/>
</dbReference>